<accession>E1ZQG4</accession>
<evidence type="ECO:0000313" key="3">
    <source>
        <dbReference type="Proteomes" id="UP000008141"/>
    </source>
</evidence>
<comment type="similarity">
    <text evidence="1">Belongs to the GET4 family.</text>
</comment>
<dbReference type="Pfam" id="PF04190">
    <property type="entry name" value="GET4"/>
    <property type="match status" value="1"/>
</dbReference>
<gene>
    <name evidence="2" type="ORF">CHLNCDRAFT_139579</name>
</gene>
<dbReference type="AlphaFoldDB" id="E1ZQG4"/>
<evidence type="ECO:0000313" key="2">
    <source>
        <dbReference type="EMBL" id="EFN51928.1"/>
    </source>
</evidence>
<organism evidence="3">
    <name type="scientific">Chlorella variabilis</name>
    <name type="common">Green alga</name>
    <dbReference type="NCBI Taxonomy" id="554065"/>
    <lineage>
        <taxon>Eukaryota</taxon>
        <taxon>Viridiplantae</taxon>
        <taxon>Chlorophyta</taxon>
        <taxon>core chlorophytes</taxon>
        <taxon>Trebouxiophyceae</taxon>
        <taxon>Chlorellales</taxon>
        <taxon>Chlorellaceae</taxon>
        <taxon>Chlorella clade</taxon>
        <taxon>Chlorella</taxon>
    </lineage>
</organism>
<dbReference type="GO" id="GO:0045048">
    <property type="term" value="P:protein insertion into ER membrane"/>
    <property type="evidence" value="ECO:0007669"/>
    <property type="project" value="InterPro"/>
</dbReference>
<name>E1ZQG4_CHLVA</name>
<dbReference type="RefSeq" id="XP_005844030.1">
    <property type="nucleotide sequence ID" value="XM_005843968.1"/>
</dbReference>
<dbReference type="FunCoup" id="E1ZQG4">
    <property type="interactions" value="1643"/>
</dbReference>
<protein>
    <submittedName>
        <fullName evidence="2">Uncharacterized protein</fullName>
    </submittedName>
</protein>
<dbReference type="OrthoDB" id="10252405at2759"/>
<dbReference type="InterPro" id="IPR011990">
    <property type="entry name" value="TPR-like_helical_dom_sf"/>
</dbReference>
<dbReference type="STRING" id="554065.E1ZQG4"/>
<dbReference type="eggNOG" id="KOG3024">
    <property type="taxonomic scope" value="Eukaryota"/>
</dbReference>
<reference evidence="2 3" key="1">
    <citation type="journal article" date="2010" name="Plant Cell">
        <title>The Chlorella variabilis NC64A genome reveals adaptation to photosymbiosis, coevolution with viruses, and cryptic sex.</title>
        <authorList>
            <person name="Blanc G."/>
            <person name="Duncan G."/>
            <person name="Agarkova I."/>
            <person name="Borodovsky M."/>
            <person name="Gurnon J."/>
            <person name="Kuo A."/>
            <person name="Lindquist E."/>
            <person name="Lucas S."/>
            <person name="Pangilinan J."/>
            <person name="Polle J."/>
            <person name="Salamov A."/>
            <person name="Terry A."/>
            <person name="Yamada T."/>
            <person name="Dunigan D.D."/>
            <person name="Grigoriev I.V."/>
            <person name="Claverie J.M."/>
            <person name="Van Etten J.L."/>
        </authorList>
    </citation>
    <scope>NUCLEOTIDE SEQUENCE [LARGE SCALE GENOMIC DNA]</scope>
    <source>
        <strain evidence="2 3">NC64A</strain>
    </source>
</reference>
<dbReference type="GO" id="GO:0005829">
    <property type="term" value="C:cytosol"/>
    <property type="evidence" value="ECO:0007669"/>
    <property type="project" value="TreeGrafter"/>
</dbReference>
<dbReference type="PANTHER" id="PTHR12875">
    <property type="entry name" value="GOLGI TO ER TRAFFIC PROTEIN 4 HOMOLOG"/>
    <property type="match status" value="1"/>
</dbReference>
<dbReference type="EMBL" id="GL433859">
    <property type="protein sequence ID" value="EFN51928.1"/>
    <property type="molecule type" value="Genomic_DNA"/>
</dbReference>
<evidence type="ECO:0000256" key="1">
    <source>
        <dbReference type="ARBA" id="ARBA00005351"/>
    </source>
</evidence>
<proteinExistence type="inferred from homology"/>
<dbReference type="KEGG" id="cvr:CHLNCDRAFT_139579"/>
<sequence length="309" mass="32782">MHVLRKLAASLAAGQFYEAHEMFKTVYYRYRTRNQHEESYQLCQEGARLQLRQGQLNCGVELCMLLVEAYAADGAAPSEEAVARVAALIDAFPRQGRPPAEDPPVQECASFVSAAIKWLRGTGDWLHEAQLEGRLAAYVTASLGWQGLGFALPHYARAGDAAAMAAAVAAAAAEGSSEEEELFVARAALTMAAARPPPAAPASVARQQQLDAARHLLGGAYAAAAGHAPPDTPLLHFVSLFLEAMGRGSPDLAQLLQQRYQPSIERDPALWQLLDRCRSLHLPAAAGGGMGGMGGMLSDVLGMLAQPAG</sequence>
<dbReference type="Proteomes" id="UP000008141">
    <property type="component" value="Unassembled WGS sequence"/>
</dbReference>
<dbReference type="OMA" id="NIMGGEN"/>
<dbReference type="InParanoid" id="E1ZQG4"/>
<keyword evidence="3" id="KW-1185">Reference proteome</keyword>
<dbReference type="InterPro" id="IPR007317">
    <property type="entry name" value="GET4"/>
</dbReference>
<dbReference type="Gene3D" id="1.25.40.10">
    <property type="entry name" value="Tetratricopeptide repeat domain"/>
    <property type="match status" value="1"/>
</dbReference>
<dbReference type="GeneID" id="17351455"/>
<dbReference type="PANTHER" id="PTHR12875:SF0">
    <property type="entry name" value="GOLGI TO ER TRAFFIC PROTEIN 4 HOMOLOG"/>
    <property type="match status" value="1"/>
</dbReference>